<feature type="compositionally biased region" description="Polar residues" evidence="1">
    <location>
        <begin position="309"/>
        <end position="336"/>
    </location>
</feature>
<comment type="caution">
    <text evidence="2">The sequence shown here is derived from an EMBL/GenBank/DDBJ whole genome shotgun (WGS) entry which is preliminary data.</text>
</comment>
<protein>
    <submittedName>
        <fullName evidence="2">Unnamed protein product</fullName>
    </submittedName>
</protein>
<dbReference type="Gene3D" id="1.25.40.10">
    <property type="entry name" value="Tetratricopeptide repeat domain"/>
    <property type="match status" value="1"/>
</dbReference>
<accession>A0A9W6XRX5</accession>
<dbReference type="InterPro" id="IPR011990">
    <property type="entry name" value="TPR-like_helical_dom_sf"/>
</dbReference>
<organism evidence="2 3">
    <name type="scientific">Phytophthora fragariaefolia</name>
    <dbReference type="NCBI Taxonomy" id="1490495"/>
    <lineage>
        <taxon>Eukaryota</taxon>
        <taxon>Sar</taxon>
        <taxon>Stramenopiles</taxon>
        <taxon>Oomycota</taxon>
        <taxon>Peronosporomycetes</taxon>
        <taxon>Peronosporales</taxon>
        <taxon>Peronosporaceae</taxon>
        <taxon>Phytophthora</taxon>
    </lineage>
</organism>
<feature type="compositionally biased region" description="Low complexity" evidence="1">
    <location>
        <begin position="619"/>
        <end position="629"/>
    </location>
</feature>
<name>A0A9W6XRX5_9STRA</name>
<evidence type="ECO:0000313" key="2">
    <source>
        <dbReference type="EMBL" id="GMF44217.1"/>
    </source>
</evidence>
<dbReference type="SUPFAM" id="SSF48452">
    <property type="entry name" value="TPR-like"/>
    <property type="match status" value="1"/>
</dbReference>
<evidence type="ECO:0000256" key="1">
    <source>
        <dbReference type="SAM" id="MobiDB-lite"/>
    </source>
</evidence>
<dbReference type="OrthoDB" id="626167at2759"/>
<proteinExistence type="predicted"/>
<sequence>MCIGASERYLAYREFQVALGKIARVRYHGNCGKDDDPAVASPKQESRPTELELVSSLVDQLTNEIQHRQLDTLRCQMIRCSTLDTLETNSPLLVQSFQLYGPQNSLTANTAISMLSTITLEGFIDFLNARDDRKADAIMPRAILLQMSTEVLLGFDGTGVKTDSKDSNNTPSGTDVKLNFAQFLELFCRVASSFHHKLLVREGAQLRRAVEACRLEFSLEVLLDHMHITLIPNDGSMIGNAPCQHQQEGFVASVDMKEFPAERFQSPRGDDAATVITIVQSIRDVLRLDTADHALSRRPRQRLKREGSLVNQGHLSNRSSRNLVDQSPSGRSTPTVHSAPVKQAKSEERRKPPPQVAMIREIVMPPALPGDVVQLLESALKFQNMGQHNLYLAHYPQPRIDPIVGILDPIHTEVLLFLTLQAASMYDSARRDAQALMKYYEAVKLSRQLPAIHPGRLLARSCLGVTLFYVGEVGLALQCHQLVLETRKASKSSTAELDTDQLLDNRAATKMSTNATCTLIDTATAMNNVACCLSHDQTAHFSKSLDDAYLLFKHARQVYADAFGPAHPRVGLISRNLDRVRACQNGVVSDASEALARGKYAHVIPGSRFHIQALEFVAKPPKSSSAKSGKSGGKKKKSAK</sequence>
<dbReference type="AlphaFoldDB" id="A0A9W6XRX5"/>
<gene>
    <name evidence="2" type="ORF">Pfra01_001529200</name>
</gene>
<feature type="region of interest" description="Disordered" evidence="1">
    <location>
        <begin position="297"/>
        <end position="355"/>
    </location>
</feature>
<dbReference type="Proteomes" id="UP001165121">
    <property type="component" value="Unassembled WGS sequence"/>
</dbReference>
<dbReference type="EMBL" id="BSXT01001652">
    <property type="protein sequence ID" value="GMF44217.1"/>
    <property type="molecule type" value="Genomic_DNA"/>
</dbReference>
<keyword evidence="3" id="KW-1185">Reference proteome</keyword>
<reference evidence="2" key="1">
    <citation type="submission" date="2023-04" db="EMBL/GenBank/DDBJ databases">
        <title>Phytophthora fragariaefolia NBRC 109709.</title>
        <authorList>
            <person name="Ichikawa N."/>
            <person name="Sato H."/>
            <person name="Tonouchi N."/>
        </authorList>
    </citation>
    <scope>NUCLEOTIDE SEQUENCE</scope>
    <source>
        <strain evidence="2">NBRC 109709</strain>
    </source>
</reference>
<evidence type="ECO:0000313" key="3">
    <source>
        <dbReference type="Proteomes" id="UP001165121"/>
    </source>
</evidence>
<feature type="region of interest" description="Disordered" evidence="1">
    <location>
        <begin position="619"/>
        <end position="640"/>
    </location>
</feature>